<keyword evidence="2" id="KW-1185">Reference proteome</keyword>
<name>A0AAF3FQL1_9BILA</name>
<proteinExistence type="predicted"/>
<dbReference type="AlphaFoldDB" id="A0AAF3FQL1"/>
<evidence type="ECO:0000313" key="3">
    <source>
        <dbReference type="WBParaSite" id="MBELARI_LOCUS9487"/>
    </source>
</evidence>
<evidence type="ECO:0000256" key="1">
    <source>
        <dbReference type="SAM" id="MobiDB-lite"/>
    </source>
</evidence>
<dbReference type="Proteomes" id="UP000887575">
    <property type="component" value="Unassembled WGS sequence"/>
</dbReference>
<evidence type="ECO:0000313" key="2">
    <source>
        <dbReference type="Proteomes" id="UP000887575"/>
    </source>
</evidence>
<dbReference type="WBParaSite" id="MBELARI_LOCUS9487">
    <property type="protein sequence ID" value="MBELARI_LOCUS9487"/>
    <property type="gene ID" value="MBELARI_LOCUS9487"/>
</dbReference>
<feature type="region of interest" description="Disordered" evidence="1">
    <location>
        <begin position="1"/>
        <end position="23"/>
    </location>
</feature>
<organism evidence="2 3">
    <name type="scientific">Mesorhabditis belari</name>
    <dbReference type="NCBI Taxonomy" id="2138241"/>
    <lineage>
        <taxon>Eukaryota</taxon>
        <taxon>Metazoa</taxon>
        <taxon>Ecdysozoa</taxon>
        <taxon>Nematoda</taxon>
        <taxon>Chromadorea</taxon>
        <taxon>Rhabditida</taxon>
        <taxon>Rhabditina</taxon>
        <taxon>Rhabditomorpha</taxon>
        <taxon>Rhabditoidea</taxon>
        <taxon>Rhabditidae</taxon>
        <taxon>Mesorhabditinae</taxon>
        <taxon>Mesorhabditis</taxon>
    </lineage>
</organism>
<protein>
    <submittedName>
        <fullName evidence="3">Uncharacterized protein</fullName>
    </submittedName>
</protein>
<accession>A0AAF3FQL1</accession>
<reference evidence="3" key="1">
    <citation type="submission" date="2024-02" db="UniProtKB">
        <authorList>
            <consortium name="WormBaseParasite"/>
        </authorList>
    </citation>
    <scope>IDENTIFICATION</scope>
</reference>
<sequence>MLFNPFSSNSPQTQSSPTLTAPSTTDVQLSNFGFPKLNFDQNLLKWNLGLPQIPQKTMEIENQSGLIAEPTPQDAIWTDLEGNLRREGQILTPFNAQIQTLQPVIETTSVGPFLPIATTQFSLQKYLESMKTQPVMAPTVDFMEDQRRK</sequence>